<evidence type="ECO:0000256" key="3">
    <source>
        <dbReference type="SAM" id="Phobius"/>
    </source>
</evidence>
<gene>
    <name evidence="4" type="ORF">IDJ76_20050</name>
</gene>
<keyword evidence="2" id="KW-0808">Transferase</keyword>
<dbReference type="InterPro" id="IPR001451">
    <property type="entry name" value="Hexapep"/>
</dbReference>
<comment type="similarity">
    <text evidence="1">Belongs to the transferase hexapeptide repeat family.</text>
</comment>
<dbReference type="InterPro" id="IPR051159">
    <property type="entry name" value="Hexapeptide_acetyltransf"/>
</dbReference>
<organism evidence="4 5">
    <name type="scientific">Mucilaginibacter glaciei</name>
    <dbReference type="NCBI Taxonomy" id="2772109"/>
    <lineage>
        <taxon>Bacteria</taxon>
        <taxon>Pseudomonadati</taxon>
        <taxon>Bacteroidota</taxon>
        <taxon>Sphingobacteriia</taxon>
        <taxon>Sphingobacteriales</taxon>
        <taxon>Sphingobacteriaceae</taxon>
        <taxon>Mucilaginibacter</taxon>
    </lineage>
</organism>
<dbReference type="Gene3D" id="2.160.10.10">
    <property type="entry name" value="Hexapeptide repeat proteins"/>
    <property type="match status" value="1"/>
</dbReference>
<dbReference type="Proteomes" id="UP000619078">
    <property type="component" value="Unassembled WGS sequence"/>
</dbReference>
<reference evidence="4" key="1">
    <citation type="submission" date="2020-09" db="EMBL/GenBank/DDBJ databases">
        <title>Novel species of Mucilaginibacter isolated from a glacier on the Tibetan Plateau.</title>
        <authorList>
            <person name="Liu Q."/>
            <person name="Xin Y.-H."/>
        </authorList>
    </citation>
    <scope>NUCLEOTIDE SEQUENCE</scope>
    <source>
        <strain evidence="4">ZB1P21</strain>
    </source>
</reference>
<dbReference type="GO" id="GO:0005829">
    <property type="term" value="C:cytosol"/>
    <property type="evidence" value="ECO:0007669"/>
    <property type="project" value="TreeGrafter"/>
</dbReference>
<protein>
    <submittedName>
        <fullName evidence="4">Acyltransferase</fullName>
    </submittedName>
</protein>
<comment type="caution">
    <text evidence="4">The sequence shown here is derived from an EMBL/GenBank/DDBJ whole genome shotgun (WGS) entry which is preliminary data.</text>
</comment>
<keyword evidence="5" id="KW-1185">Reference proteome</keyword>
<dbReference type="InterPro" id="IPR011004">
    <property type="entry name" value="Trimer_LpxA-like_sf"/>
</dbReference>
<sequence>MKHNFDLIKGSCIYMVCAFISLLPFHTLRILMLRILRARIGKKVGLYRNFEVRSPWKLSIGNSTVIGHGALLDARMKLTIGNNVNLSNEVMIWTLHHDYNSASFESVGEQVIIEDYAWICSRAIILPGVTIGKGAVVAAGAVVVRDVLPYTVVGGVPAKQVALRSKDLNYDLGNGILPII</sequence>
<evidence type="ECO:0000256" key="1">
    <source>
        <dbReference type="ARBA" id="ARBA00007274"/>
    </source>
</evidence>
<accession>A0A926NQD7</accession>
<dbReference type="PANTHER" id="PTHR23416:SF23">
    <property type="entry name" value="ACETYLTRANSFERASE C18B11.09C-RELATED"/>
    <property type="match status" value="1"/>
</dbReference>
<keyword evidence="3" id="KW-1133">Transmembrane helix</keyword>
<keyword evidence="3" id="KW-0472">Membrane</keyword>
<keyword evidence="3" id="KW-0812">Transmembrane</keyword>
<keyword evidence="4" id="KW-0012">Acyltransferase</keyword>
<dbReference type="EMBL" id="JACWMX010000012">
    <property type="protein sequence ID" value="MBD1395406.1"/>
    <property type="molecule type" value="Genomic_DNA"/>
</dbReference>
<dbReference type="PANTHER" id="PTHR23416">
    <property type="entry name" value="SIALIC ACID SYNTHASE-RELATED"/>
    <property type="match status" value="1"/>
</dbReference>
<dbReference type="GO" id="GO:0008374">
    <property type="term" value="F:O-acyltransferase activity"/>
    <property type="evidence" value="ECO:0007669"/>
    <property type="project" value="TreeGrafter"/>
</dbReference>
<evidence type="ECO:0000313" key="5">
    <source>
        <dbReference type="Proteomes" id="UP000619078"/>
    </source>
</evidence>
<proteinExistence type="inferred from homology"/>
<evidence type="ECO:0000313" key="4">
    <source>
        <dbReference type="EMBL" id="MBD1395406.1"/>
    </source>
</evidence>
<feature type="transmembrane region" description="Helical" evidence="3">
    <location>
        <begin position="12"/>
        <end position="33"/>
    </location>
</feature>
<dbReference type="SUPFAM" id="SSF51161">
    <property type="entry name" value="Trimeric LpxA-like enzymes"/>
    <property type="match status" value="1"/>
</dbReference>
<evidence type="ECO:0000256" key="2">
    <source>
        <dbReference type="ARBA" id="ARBA00022679"/>
    </source>
</evidence>
<name>A0A926NQD7_9SPHI</name>
<dbReference type="Pfam" id="PF00132">
    <property type="entry name" value="Hexapep"/>
    <property type="match status" value="1"/>
</dbReference>
<dbReference type="AlphaFoldDB" id="A0A926NQD7"/>